<proteinExistence type="inferred from homology"/>
<dbReference type="InterPro" id="IPR015928">
    <property type="entry name" value="Aconitase/3IPM_dehydase_swvl"/>
</dbReference>
<dbReference type="PANTHER" id="PTHR43345:SF5">
    <property type="entry name" value="3-ISOPROPYLMALATE DEHYDRATASE SMALL SUBUNIT"/>
    <property type="match status" value="1"/>
</dbReference>
<gene>
    <name evidence="12" type="ORF">DES41_106396</name>
</gene>
<keyword evidence="8" id="KW-0028">Amino-acid biosynthesis</keyword>
<dbReference type="NCBIfam" id="NF002458">
    <property type="entry name" value="PRK01641.1"/>
    <property type="match status" value="1"/>
</dbReference>
<comment type="similarity">
    <text evidence="4">Belongs to the LeuD family. LeuD type 1 subfamily.</text>
</comment>
<evidence type="ECO:0000256" key="6">
    <source>
        <dbReference type="ARBA" id="ARBA00011998"/>
    </source>
</evidence>
<dbReference type="EC" id="4.2.1.33" evidence="6"/>
<comment type="subunit">
    <text evidence="5">Heterodimer of LeuC and LeuD.</text>
</comment>
<dbReference type="GO" id="GO:0003861">
    <property type="term" value="F:3-isopropylmalate dehydratase activity"/>
    <property type="evidence" value="ECO:0007669"/>
    <property type="project" value="UniProtKB-EC"/>
</dbReference>
<dbReference type="SUPFAM" id="SSF52016">
    <property type="entry name" value="LeuD/IlvD-like"/>
    <property type="match status" value="1"/>
</dbReference>
<name>A0A368XND7_9BURK</name>
<keyword evidence="13" id="KW-1185">Reference proteome</keyword>
<dbReference type="Proteomes" id="UP000252884">
    <property type="component" value="Unassembled WGS sequence"/>
</dbReference>
<evidence type="ECO:0000256" key="1">
    <source>
        <dbReference type="ARBA" id="ARBA00000491"/>
    </source>
</evidence>
<dbReference type="OrthoDB" id="9777465at2"/>
<dbReference type="Gene3D" id="3.20.19.10">
    <property type="entry name" value="Aconitase, domain 4"/>
    <property type="match status" value="1"/>
</dbReference>
<dbReference type="GO" id="GO:0009316">
    <property type="term" value="C:3-isopropylmalate dehydratase complex"/>
    <property type="evidence" value="ECO:0007669"/>
    <property type="project" value="InterPro"/>
</dbReference>
<dbReference type="Pfam" id="PF00694">
    <property type="entry name" value="Aconitase_C"/>
    <property type="match status" value="1"/>
</dbReference>
<keyword evidence="7" id="KW-0432">Leucine biosynthesis</keyword>
<comment type="function">
    <text evidence="2">Catalyzes the isomerization between 2-isopropylmalate and 3-isopropylmalate, via the formation of 2-isopropylmaleate.</text>
</comment>
<reference evidence="12 13" key="1">
    <citation type="submission" date="2018-07" db="EMBL/GenBank/DDBJ databases">
        <title>Genomic Encyclopedia of Type Strains, Phase IV (KMG-IV): sequencing the most valuable type-strain genomes for metagenomic binning, comparative biology and taxonomic classification.</title>
        <authorList>
            <person name="Goeker M."/>
        </authorList>
    </citation>
    <scope>NUCLEOTIDE SEQUENCE [LARGE SCALE GENOMIC DNA]</scope>
    <source>
        <strain evidence="12 13">DSM 21634</strain>
    </source>
</reference>
<dbReference type="InterPro" id="IPR004431">
    <property type="entry name" value="3-IsopropMal_deHydase_ssu"/>
</dbReference>
<protein>
    <recommendedName>
        <fullName evidence="6">3-isopropylmalate dehydratase</fullName>
        <ecNumber evidence="6">4.2.1.33</ecNumber>
    </recommendedName>
</protein>
<dbReference type="AlphaFoldDB" id="A0A368XND7"/>
<dbReference type="PANTHER" id="PTHR43345">
    <property type="entry name" value="3-ISOPROPYLMALATE DEHYDRATASE SMALL SUBUNIT 2-RELATED-RELATED"/>
    <property type="match status" value="1"/>
</dbReference>
<comment type="catalytic activity">
    <reaction evidence="1">
        <text>(2R,3S)-3-isopropylmalate = (2S)-2-isopropylmalate</text>
        <dbReference type="Rhea" id="RHEA:32287"/>
        <dbReference type="ChEBI" id="CHEBI:1178"/>
        <dbReference type="ChEBI" id="CHEBI:35121"/>
        <dbReference type="EC" id="4.2.1.33"/>
    </reaction>
</comment>
<evidence type="ECO:0000256" key="4">
    <source>
        <dbReference type="ARBA" id="ARBA00009845"/>
    </source>
</evidence>
<dbReference type="UniPathway" id="UPA00048">
    <property type="reaction ID" value="UER00071"/>
</dbReference>
<evidence type="ECO:0000256" key="8">
    <source>
        <dbReference type="ARBA" id="ARBA00022605"/>
    </source>
</evidence>
<comment type="caution">
    <text evidence="12">The sequence shown here is derived from an EMBL/GenBank/DDBJ whole genome shotgun (WGS) entry which is preliminary data.</text>
</comment>
<evidence type="ECO:0000256" key="3">
    <source>
        <dbReference type="ARBA" id="ARBA00004729"/>
    </source>
</evidence>
<evidence type="ECO:0000256" key="9">
    <source>
        <dbReference type="ARBA" id="ARBA00023239"/>
    </source>
</evidence>
<sequence length="201" mass="22166">MEPFVKLNAVAVPLDQPNVDTDQIIPARFLGRPRSEQVKGMFHDVRHDASGALRSDYVLNAKAYAGAQILVADENFGCGSSRENAVTVMIDNGFRAFIAPSFGDIFFNNCFQNGVLPIRLPTPRVESLRRQLVEQPGAMVTVDLQSQTVTGPDGQVDGFEVDGFRRDCLLKGVDEISLTLSHEDEIGAYERQHSNELSWIG</sequence>
<dbReference type="GO" id="GO:0009098">
    <property type="term" value="P:L-leucine biosynthetic process"/>
    <property type="evidence" value="ECO:0007669"/>
    <property type="project" value="UniProtKB-UniPathway"/>
</dbReference>
<keyword evidence="10" id="KW-0100">Branched-chain amino acid biosynthesis</keyword>
<organism evidence="12 13">
    <name type="scientific">Pseudorhodoferax soli</name>
    <dbReference type="NCBI Taxonomy" id="545864"/>
    <lineage>
        <taxon>Bacteria</taxon>
        <taxon>Pseudomonadati</taxon>
        <taxon>Pseudomonadota</taxon>
        <taxon>Betaproteobacteria</taxon>
        <taxon>Burkholderiales</taxon>
        <taxon>Comamonadaceae</taxon>
    </lineage>
</organism>
<comment type="pathway">
    <text evidence="3">Amino-acid biosynthesis; L-leucine biosynthesis; L-leucine from 3-methyl-2-oxobutanoate: step 2/4.</text>
</comment>
<accession>A0A368XND7</accession>
<dbReference type="InterPro" id="IPR000573">
    <property type="entry name" value="AconitaseA/IPMdHydase_ssu_swvl"/>
</dbReference>
<evidence type="ECO:0000259" key="11">
    <source>
        <dbReference type="Pfam" id="PF00694"/>
    </source>
</evidence>
<dbReference type="CDD" id="cd01577">
    <property type="entry name" value="IPMI_Swivel"/>
    <property type="match status" value="1"/>
</dbReference>
<dbReference type="InterPro" id="IPR050075">
    <property type="entry name" value="LeuD"/>
</dbReference>
<evidence type="ECO:0000256" key="2">
    <source>
        <dbReference type="ARBA" id="ARBA00002695"/>
    </source>
</evidence>
<dbReference type="NCBIfam" id="TIGR00171">
    <property type="entry name" value="leuD"/>
    <property type="match status" value="1"/>
</dbReference>
<evidence type="ECO:0000256" key="10">
    <source>
        <dbReference type="ARBA" id="ARBA00023304"/>
    </source>
</evidence>
<keyword evidence="9" id="KW-0456">Lyase</keyword>
<evidence type="ECO:0000313" key="12">
    <source>
        <dbReference type="EMBL" id="RCW69522.1"/>
    </source>
</evidence>
<evidence type="ECO:0000313" key="13">
    <source>
        <dbReference type="Proteomes" id="UP000252884"/>
    </source>
</evidence>
<dbReference type="EMBL" id="QPJK01000006">
    <property type="protein sequence ID" value="RCW69522.1"/>
    <property type="molecule type" value="Genomic_DNA"/>
</dbReference>
<feature type="domain" description="Aconitase A/isopropylmalate dehydratase small subunit swivel" evidence="11">
    <location>
        <begin position="1"/>
        <end position="121"/>
    </location>
</feature>
<evidence type="ECO:0000256" key="5">
    <source>
        <dbReference type="ARBA" id="ARBA00011271"/>
    </source>
</evidence>
<dbReference type="RefSeq" id="WP_114469918.1">
    <property type="nucleotide sequence ID" value="NZ_QPJK01000006.1"/>
</dbReference>
<evidence type="ECO:0000256" key="7">
    <source>
        <dbReference type="ARBA" id="ARBA00022430"/>
    </source>
</evidence>
<dbReference type="InterPro" id="IPR033940">
    <property type="entry name" value="IPMI_Swivel"/>
</dbReference>